<dbReference type="RefSeq" id="WP_087415478.1">
    <property type="nucleotide sequence ID" value="NZ_NFKL01000017.1"/>
</dbReference>
<comment type="caution">
    <text evidence="2">The sequence shown here is derived from an EMBL/GenBank/DDBJ whole genome shotgun (WGS) entry which is preliminary data.</text>
</comment>
<name>A0A1Y4LJ21_9FIRM</name>
<evidence type="ECO:0000313" key="2">
    <source>
        <dbReference type="EMBL" id="OUP56688.1"/>
    </source>
</evidence>
<evidence type="ECO:0000313" key="3">
    <source>
        <dbReference type="Proteomes" id="UP000195326"/>
    </source>
</evidence>
<proteinExistence type="predicted"/>
<keyword evidence="1" id="KW-0732">Signal</keyword>
<dbReference type="EMBL" id="NFKL01000017">
    <property type="protein sequence ID" value="OUP56688.1"/>
    <property type="molecule type" value="Genomic_DNA"/>
</dbReference>
<feature type="signal peptide" evidence="1">
    <location>
        <begin position="1"/>
        <end position="33"/>
    </location>
</feature>
<feature type="chain" id="PRO_5012011659" evidence="1">
    <location>
        <begin position="34"/>
        <end position="103"/>
    </location>
</feature>
<reference evidence="3" key="1">
    <citation type="submission" date="2017-04" db="EMBL/GenBank/DDBJ databases">
        <title>Function of individual gut microbiota members based on whole genome sequencing of pure cultures obtained from chicken caecum.</title>
        <authorList>
            <person name="Medvecky M."/>
            <person name="Cejkova D."/>
            <person name="Polansky O."/>
            <person name="Karasova D."/>
            <person name="Kubasova T."/>
            <person name="Cizek A."/>
            <person name="Rychlik I."/>
        </authorList>
    </citation>
    <scope>NUCLEOTIDE SEQUENCE [LARGE SCALE GENOMIC DNA]</scope>
    <source>
        <strain evidence="3">An179</strain>
    </source>
</reference>
<gene>
    <name evidence="2" type="ORF">B5F15_11905</name>
</gene>
<organism evidence="2 3">
    <name type="scientific">Butyricicoccus pullicaecorum</name>
    <dbReference type="NCBI Taxonomy" id="501571"/>
    <lineage>
        <taxon>Bacteria</taxon>
        <taxon>Bacillati</taxon>
        <taxon>Bacillota</taxon>
        <taxon>Clostridia</taxon>
        <taxon>Eubacteriales</taxon>
        <taxon>Butyricicoccaceae</taxon>
        <taxon>Butyricicoccus</taxon>
    </lineage>
</organism>
<dbReference type="Proteomes" id="UP000195326">
    <property type="component" value="Unassembled WGS sequence"/>
</dbReference>
<evidence type="ECO:0000256" key="1">
    <source>
        <dbReference type="SAM" id="SignalP"/>
    </source>
</evidence>
<dbReference type="AlphaFoldDB" id="A0A1Y4LJ21"/>
<sequence>MKALRRGTLAACAALILLLCGTVSLFSHDTATAGDWDAYASIVEEINGKYGTEITLHNIPQTRTPEEFKAWLTKLAEADARASVSVQSGQKNRVQTASSASLS</sequence>
<accession>A0A1Y4LJ21</accession>
<protein>
    <submittedName>
        <fullName evidence="2">Uncharacterized protein</fullName>
    </submittedName>
</protein>